<evidence type="ECO:0000313" key="3">
    <source>
        <dbReference type="EMBL" id="SDR82802.1"/>
    </source>
</evidence>
<dbReference type="PROSITE" id="PS00455">
    <property type="entry name" value="AMP_BINDING"/>
    <property type="match status" value="1"/>
</dbReference>
<dbReference type="InterPro" id="IPR025110">
    <property type="entry name" value="AMP-bd_C"/>
</dbReference>
<dbReference type="GO" id="GO:0016877">
    <property type="term" value="F:ligase activity, forming carbon-sulfur bonds"/>
    <property type="evidence" value="ECO:0007669"/>
    <property type="project" value="UniProtKB-ARBA"/>
</dbReference>
<dbReference type="InterPro" id="IPR042099">
    <property type="entry name" value="ANL_N_sf"/>
</dbReference>
<dbReference type="EMBL" id="LT629776">
    <property type="protein sequence ID" value="SDR82802.1"/>
    <property type="molecule type" value="Genomic_DNA"/>
</dbReference>
<protein>
    <submittedName>
        <fullName evidence="3">Long-chain acyl-CoA synthetase</fullName>
    </submittedName>
</protein>
<dbReference type="STRING" id="545619.SAMN04489860_0161"/>
<dbReference type="PANTHER" id="PTHR43767:SF12">
    <property type="entry name" value="AMP-DEPENDENT SYNTHETASE AND LIGASE"/>
    <property type="match status" value="1"/>
</dbReference>
<dbReference type="Gene3D" id="3.40.50.12780">
    <property type="entry name" value="N-terminal domain of ligase-like"/>
    <property type="match status" value="1"/>
</dbReference>
<feature type="domain" description="AMP-binding enzyme C-terminal" evidence="2">
    <location>
        <begin position="486"/>
        <end position="561"/>
    </location>
</feature>
<dbReference type="InterPro" id="IPR050237">
    <property type="entry name" value="ATP-dep_AMP-bd_enzyme"/>
</dbReference>
<dbReference type="PANTHER" id="PTHR43767">
    <property type="entry name" value="LONG-CHAIN-FATTY-ACID--COA LIGASE"/>
    <property type="match status" value="1"/>
</dbReference>
<keyword evidence="4" id="KW-1185">Reference proteome</keyword>
<dbReference type="Gene3D" id="3.30.300.30">
    <property type="match status" value="1"/>
</dbReference>
<dbReference type="Proteomes" id="UP000185663">
    <property type="component" value="Chromosome I"/>
</dbReference>
<dbReference type="RefSeq" id="WP_083371214.1">
    <property type="nucleotide sequence ID" value="NZ_LT629776.1"/>
</dbReference>
<evidence type="ECO:0000313" key="4">
    <source>
        <dbReference type="Proteomes" id="UP000185663"/>
    </source>
</evidence>
<reference evidence="3 4" key="1">
    <citation type="submission" date="2016-10" db="EMBL/GenBank/DDBJ databases">
        <authorList>
            <person name="de Groot N.N."/>
        </authorList>
    </citation>
    <scope>NUCLEOTIDE SEQUENCE [LARGE SCALE GENOMIC DNA]</scope>
    <source>
        <strain evidence="3 4">DSM 22126</strain>
    </source>
</reference>
<dbReference type="InterPro" id="IPR045851">
    <property type="entry name" value="AMP-bd_C_sf"/>
</dbReference>
<dbReference type="InterPro" id="IPR000873">
    <property type="entry name" value="AMP-dep_synth/lig_dom"/>
</dbReference>
<dbReference type="Pfam" id="PF00501">
    <property type="entry name" value="AMP-binding"/>
    <property type="match status" value="1"/>
</dbReference>
<evidence type="ECO:0000259" key="1">
    <source>
        <dbReference type="Pfam" id="PF00501"/>
    </source>
</evidence>
<dbReference type="OrthoDB" id="9803968at2"/>
<evidence type="ECO:0000259" key="2">
    <source>
        <dbReference type="Pfam" id="PF13193"/>
    </source>
</evidence>
<dbReference type="InterPro" id="IPR020845">
    <property type="entry name" value="AMP-binding_CS"/>
</dbReference>
<sequence>MTTSPDRPWLAHYPAGVPAEVEVPDEDVHAGLRDAAARWPEHVALDFFGKATTYAELDAAVDRAASALLELGVRPGDRVSLVLPNCTAHVVAFYATLRVGAVAVEHNPTHTAEQLGDQMVTTGSTVALVWTVALDAVLGVRHRTDVAHVVAVDMAQDLPLAKRLALRLPVARARRLRAAMQATVPAGTPRWETLTRAAAPLPADHPRPAASDTALLLFTGGTTGTPKAAELTHRNLVANSTQGIAWAGFAPGAEVVYGALPFFHAFGLTLCLTLTARIGATLVIFPTFDVDAVVDAQRRRPATFVPGVATMFDRLATAAEQQPPRADGTPFFSTARISIGGAMPISPTTAARWESATGGLLIEGYGMTETSPISIGNPCSAERRPGTLGLPFPSTEIRIVPQGAAGTDDEVAPDETGVRRGELLVRGPQVFAGYWENPEETAQVLTSDGWIRTGDVVTMSPEGVVTLVDRVKEMIVTNGFKVFPSQVEDVLRAFPGVREAAVVGLPDQRSGEHVAAALVVDGGTLPTLEAIRAHCEAVLARYALPREIVIVPELPRSQIGKVLRRVLRDDLMARAN</sequence>
<organism evidence="3 4">
    <name type="scientific">Paraoerskovia marina</name>
    <dbReference type="NCBI Taxonomy" id="545619"/>
    <lineage>
        <taxon>Bacteria</taxon>
        <taxon>Bacillati</taxon>
        <taxon>Actinomycetota</taxon>
        <taxon>Actinomycetes</taxon>
        <taxon>Micrococcales</taxon>
        <taxon>Cellulomonadaceae</taxon>
        <taxon>Paraoerskovia</taxon>
    </lineage>
</organism>
<proteinExistence type="predicted"/>
<name>A0A1H1M8D5_9CELL</name>
<feature type="domain" description="AMP-dependent synthetase/ligase" evidence="1">
    <location>
        <begin position="33"/>
        <end position="435"/>
    </location>
</feature>
<dbReference type="SUPFAM" id="SSF56801">
    <property type="entry name" value="Acetyl-CoA synthetase-like"/>
    <property type="match status" value="1"/>
</dbReference>
<dbReference type="eggNOG" id="COG0318">
    <property type="taxonomic scope" value="Bacteria"/>
</dbReference>
<dbReference type="Pfam" id="PF13193">
    <property type="entry name" value="AMP-binding_C"/>
    <property type="match status" value="1"/>
</dbReference>
<dbReference type="AlphaFoldDB" id="A0A1H1M8D5"/>
<accession>A0A1H1M8D5</accession>
<gene>
    <name evidence="3" type="ORF">SAMN04489860_0161</name>
</gene>